<gene>
    <name evidence="3" type="ORF">SAMN02745111_01917</name>
</gene>
<name>A0A1T4VXS5_9FIRM</name>
<reference evidence="3 4" key="1">
    <citation type="submission" date="2017-02" db="EMBL/GenBank/DDBJ databases">
        <authorList>
            <person name="Peterson S.W."/>
        </authorList>
    </citation>
    <scope>NUCLEOTIDE SEQUENCE [LARGE SCALE GENOMIC DNA]</scope>
    <source>
        <strain evidence="3 4">ATCC 35992</strain>
    </source>
</reference>
<feature type="compositionally biased region" description="Low complexity" evidence="1">
    <location>
        <begin position="187"/>
        <end position="236"/>
    </location>
</feature>
<feature type="compositionally biased region" description="Basic and acidic residues" evidence="1">
    <location>
        <begin position="238"/>
        <end position="277"/>
    </location>
</feature>
<accession>A0A1T4VXS5</accession>
<dbReference type="Pfam" id="PF13306">
    <property type="entry name" value="LRR_5"/>
    <property type="match status" value="1"/>
</dbReference>
<dbReference type="EMBL" id="FUXZ01000012">
    <property type="protein sequence ID" value="SKA69810.1"/>
    <property type="molecule type" value="Genomic_DNA"/>
</dbReference>
<keyword evidence="4" id="KW-1185">Reference proteome</keyword>
<protein>
    <submittedName>
        <fullName evidence="3">Leucine rich repeat-containing protein</fullName>
    </submittedName>
</protein>
<keyword evidence="2" id="KW-0732">Signal</keyword>
<dbReference type="Gene3D" id="3.80.10.10">
    <property type="entry name" value="Ribonuclease Inhibitor"/>
    <property type="match status" value="1"/>
</dbReference>
<evidence type="ECO:0000313" key="4">
    <source>
        <dbReference type="Proteomes" id="UP000190814"/>
    </source>
</evidence>
<dbReference type="RefSeq" id="WP_078766759.1">
    <property type="nucleotide sequence ID" value="NZ_FUXZ01000012.1"/>
</dbReference>
<sequence>MNTLKNIMRKVLVAVLSLAMTFTVAPNAGLEVYAEEGYGAWAGIYFGGSNAYYQSEHPEAVEMKVALYADGVKQQEYDFVASATDGTLNVDNLKEKNEAGEDIVYTWKIVSKSDIPEGFVVRIEPTSDGNNVVKFYLEGEIETEVNEAGEVVPVKDPVTGEDKVITFNPDDFEDFGNNEGQNGEGQNGENQNGEGQNGENQNGEGQNGENQNGEGQNGENQNGEGQNGENNQNGQNVEDNKENKDNTDNKDSKDSKDNKDSKESKDNKDSKTSDDGKTAVAGASVAQNAGPEVGTKVKDRKYFYEVTKVGSKDGKVVGELAVTGIRKKSITQIKLAKTGVFDGVKYKITSVKANAFKGNKKVTKAIISKNVTKVGKNAFANMKNLKAVTFTSKKLKTIGANAFKGDKKLKLIKIKSKKLKSVGKKSFVGVKNCTVKVLKAKKNAYTKILKKAGFKGKLK</sequence>
<organism evidence="3 4">
    <name type="scientific">Eubacterium uniforme</name>
    <dbReference type="NCBI Taxonomy" id="39495"/>
    <lineage>
        <taxon>Bacteria</taxon>
        <taxon>Bacillati</taxon>
        <taxon>Bacillota</taxon>
        <taxon>Clostridia</taxon>
        <taxon>Eubacteriales</taxon>
        <taxon>Eubacteriaceae</taxon>
        <taxon>Eubacterium</taxon>
    </lineage>
</organism>
<dbReference type="SUPFAM" id="SSF52058">
    <property type="entry name" value="L domain-like"/>
    <property type="match status" value="1"/>
</dbReference>
<dbReference type="Proteomes" id="UP000190814">
    <property type="component" value="Unassembled WGS sequence"/>
</dbReference>
<dbReference type="AlphaFoldDB" id="A0A1T4VXS5"/>
<dbReference type="OrthoDB" id="1751034at2"/>
<feature type="signal peptide" evidence="2">
    <location>
        <begin position="1"/>
        <end position="28"/>
    </location>
</feature>
<dbReference type="InterPro" id="IPR032675">
    <property type="entry name" value="LRR_dom_sf"/>
</dbReference>
<feature type="region of interest" description="Disordered" evidence="1">
    <location>
        <begin position="160"/>
        <end position="287"/>
    </location>
</feature>
<evidence type="ECO:0000313" key="3">
    <source>
        <dbReference type="EMBL" id="SKA69810.1"/>
    </source>
</evidence>
<dbReference type="STRING" id="39495.SAMN02745111_01917"/>
<proteinExistence type="predicted"/>
<evidence type="ECO:0000256" key="1">
    <source>
        <dbReference type="SAM" id="MobiDB-lite"/>
    </source>
</evidence>
<dbReference type="InterPro" id="IPR026906">
    <property type="entry name" value="LRR_5"/>
</dbReference>
<evidence type="ECO:0000256" key="2">
    <source>
        <dbReference type="SAM" id="SignalP"/>
    </source>
</evidence>
<feature type="chain" id="PRO_5038992362" evidence="2">
    <location>
        <begin position="29"/>
        <end position="459"/>
    </location>
</feature>